<keyword evidence="1" id="KW-0574">Periplasm</keyword>
<dbReference type="HAMAP" id="MF_02066">
    <property type="entry name" value="CpoB"/>
    <property type="match status" value="1"/>
</dbReference>
<accession>A0A3A1YSQ7</accession>
<organism evidence="2 3">
    <name type="scientific">Neopusillimonas maritima</name>
    <dbReference type="NCBI Taxonomy" id="2026239"/>
    <lineage>
        <taxon>Bacteria</taxon>
        <taxon>Pseudomonadati</taxon>
        <taxon>Pseudomonadota</taxon>
        <taxon>Betaproteobacteria</taxon>
        <taxon>Burkholderiales</taxon>
        <taxon>Alcaligenaceae</taxon>
        <taxon>Neopusillimonas</taxon>
    </lineage>
</organism>
<evidence type="ECO:0000313" key="3">
    <source>
        <dbReference type="Proteomes" id="UP000266206"/>
    </source>
</evidence>
<proteinExistence type="inferred from homology"/>
<dbReference type="EMBL" id="NQYH01000022">
    <property type="protein sequence ID" value="RIY39067.1"/>
    <property type="molecule type" value="Genomic_DNA"/>
</dbReference>
<dbReference type="InterPro" id="IPR034706">
    <property type="entry name" value="CpoB"/>
</dbReference>
<evidence type="ECO:0000313" key="2">
    <source>
        <dbReference type="EMBL" id="RIY39067.1"/>
    </source>
</evidence>
<dbReference type="NCBIfam" id="TIGR02795">
    <property type="entry name" value="tol_pal_ybgF"/>
    <property type="match status" value="1"/>
</dbReference>
<sequence precursor="true">MNVLIKSRTFLATAAATSLLFFSTTASAFADDEARRAILELREQVRQMTEQNQQARLQLADRIETLQQEVASLRGQIERMRFELDVKDGRGLGLNQDTPQVSNPQEQAAFDQAMNFFRAGQYQEAAESFGTFANNYPNSQLSADARFYRGSSLYASKSFGPAVTELQAMEQNHPEHARAPDALLIVAAAQIEQNNLSGARDTLQRIVEKYPQSNAAQTAQERLKLLQ</sequence>
<dbReference type="Proteomes" id="UP000266206">
    <property type="component" value="Unassembled WGS sequence"/>
</dbReference>
<gene>
    <name evidence="2" type="primary">ygbF</name>
    <name evidence="1" type="synonym">cpoB</name>
    <name evidence="2" type="ORF">CJP73_15550</name>
</gene>
<name>A0A3A1YSQ7_9BURK</name>
<dbReference type="Gene3D" id="1.20.5.110">
    <property type="match status" value="1"/>
</dbReference>
<dbReference type="GO" id="GO:0043093">
    <property type="term" value="P:FtsZ-dependent cytokinesis"/>
    <property type="evidence" value="ECO:0007669"/>
    <property type="project" value="UniProtKB-UniRule"/>
</dbReference>
<reference evidence="2 3" key="1">
    <citation type="submission" date="2017-08" db="EMBL/GenBank/DDBJ databases">
        <title>Pusillimonas indicus sp. nov., a member of the family Alcaligenaceae isolated from surface seawater.</title>
        <authorList>
            <person name="Li J."/>
        </authorList>
    </citation>
    <scope>NUCLEOTIDE SEQUENCE [LARGE SCALE GENOMIC DNA]</scope>
    <source>
        <strain evidence="2 3">L52-1-41</strain>
    </source>
</reference>
<dbReference type="AlphaFoldDB" id="A0A3A1YSQ7"/>
<evidence type="ECO:0000256" key="1">
    <source>
        <dbReference type="HAMAP-Rule" id="MF_02066"/>
    </source>
</evidence>
<comment type="similarity">
    <text evidence="1">Belongs to the CpoB family.</text>
</comment>
<dbReference type="InterPro" id="IPR019734">
    <property type="entry name" value="TPR_rpt"/>
</dbReference>
<feature type="signal peptide" evidence="1">
    <location>
        <begin position="1"/>
        <end position="30"/>
    </location>
</feature>
<comment type="subcellular location">
    <subcellularLocation>
        <location evidence="1">Periplasm</location>
    </subcellularLocation>
</comment>
<keyword evidence="1" id="KW-0732">Signal</keyword>
<comment type="caution">
    <text evidence="2">The sequence shown here is derived from an EMBL/GenBank/DDBJ whole genome shotgun (WGS) entry which is preliminary data.</text>
</comment>
<dbReference type="Pfam" id="PF13432">
    <property type="entry name" value="TPR_16"/>
    <property type="match status" value="1"/>
</dbReference>
<dbReference type="InterPro" id="IPR014162">
    <property type="entry name" value="CpoB_C"/>
</dbReference>
<keyword evidence="1" id="KW-0132">Cell division</keyword>
<dbReference type="OrthoDB" id="8525418at2"/>
<keyword evidence="1" id="KW-0131">Cell cycle</keyword>
<dbReference type="RefSeq" id="WP_119517037.1">
    <property type="nucleotide sequence ID" value="NZ_NQYH01000022.1"/>
</dbReference>
<feature type="chain" id="PRO_5017492093" description="Cell division coordinator CpoB" evidence="1">
    <location>
        <begin position="31"/>
        <end position="227"/>
    </location>
</feature>
<feature type="coiled-coil region" evidence="1">
    <location>
        <begin position="31"/>
        <end position="83"/>
    </location>
</feature>
<protein>
    <recommendedName>
        <fullName evidence="1">Cell division coordinator CpoB</fullName>
    </recommendedName>
</protein>
<dbReference type="InterPro" id="IPR011990">
    <property type="entry name" value="TPR-like_helical_dom_sf"/>
</dbReference>
<comment type="function">
    <text evidence="1">Mediates coordination of peptidoglycan synthesis and outer membrane constriction during cell division.</text>
</comment>
<dbReference type="GO" id="GO:0030288">
    <property type="term" value="C:outer membrane-bounded periplasmic space"/>
    <property type="evidence" value="ECO:0007669"/>
    <property type="project" value="UniProtKB-UniRule"/>
</dbReference>
<keyword evidence="1" id="KW-0175">Coiled coil</keyword>
<dbReference type="Pfam" id="PF13174">
    <property type="entry name" value="TPR_6"/>
    <property type="match status" value="1"/>
</dbReference>
<dbReference type="Gene3D" id="1.25.40.10">
    <property type="entry name" value="Tetratricopeptide repeat domain"/>
    <property type="match status" value="1"/>
</dbReference>
<dbReference type="SUPFAM" id="SSF48452">
    <property type="entry name" value="TPR-like"/>
    <property type="match status" value="1"/>
</dbReference>